<evidence type="ECO:0000313" key="2">
    <source>
        <dbReference type="Proteomes" id="UP000295818"/>
    </source>
</evidence>
<reference evidence="1 2" key="1">
    <citation type="journal article" date="2015" name="Stand. Genomic Sci.">
        <title>Genomic Encyclopedia of Bacterial and Archaeal Type Strains, Phase III: the genomes of soil and plant-associated and newly described type strains.</title>
        <authorList>
            <person name="Whitman W.B."/>
            <person name="Woyke T."/>
            <person name="Klenk H.P."/>
            <person name="Zhou Y."/>
            <person name="Lilburn T.G."/>
            <person name="Beck B.J."/>
            <person name="De Vos P."/>
            <person name="Vandamme P."/>
            <person name="Eisen J.A."/>
            <person name="Garrity G."/>
            <person name="Hugenholtz P."/>
            <person name="Kyrpides N.C."/>
        </authorList>
    </citation>
    <scope>NUCLEOTIDE SEQUENCE [LARGE SCALE GENOMIC DNA]</scope>
    <source>
        <strain evidence="1 2">VKM Ac-2538</strain>
    </source>
</reference>
<evidence type="ECO:0008006" key="3">
    <source>
        <dbReference type="Google" id="ProtNLM"/>
    </source>
</evidence>
<organism evidence="1 2">
    <name type="scientific">Kribbella orskensis</name>
    <dbReference type="NCBI Taxonomy" id="2512216"/>
    <lineage>
        <taxon>Bacteria</taxon>
        <taxon>Bacillati</taxon>
        <taxon>Actinomycetota</taxon>
        <taxon>Actinomycetes</taxon>
        <taxon>Propionibacteriales</taxon>
        <taxon>Kribbellaceae</taxon>
        <taxon>Kribbella</taxon>
    </lineage>
</organism>
<evidence type="ECO:0000313" key="1">
    <source>
        <dbReference type="EMBL" id="TCO13563.1"/>
    </source>
</evidence>
<keyword evidence="2" id="KW-1185">Reference proteome</keyword>
<dbReference type="Proteomes" id="UP000295818">
    <property type="component" value="Unassembled WGS sequence"/>
</dbReference>
<accession>A0ABY2BAM8</accession>
<dbReference type="EMBL" id="SLWM01000022">
    <property type="protein sequence ID" value="TCO13563.1"/>
    <property type="molecule type" value="Genomic_DNA"/>
</dbReference>
<sequence length="108" mass="12118">MRVAFGYFRKHFLMSNAEVVARREAIVACATVRGCELAALFIDEIETAPTELHKALAAVMEFDDRVLIVPSLLHFAGIGNPIEFRQRLQSYQIEILLSEIPNQAGRVC</sequence>
<name>A0ABY2BAM8_9ACTN</name>
<comment type="caution">
    <text evidence="1">The sequence shown here is derived from an EMBL/GenBank/DDBJ whole genome shotgun (WGS) entry which is preliminary data.</text>
</comment>
<gene>
    <name evidence="1" type="ORF">EV644_12238</name>
</gene>
<proteinExistence type="predicted"/>
<protein>
    <recommendedName>
        <fullName evidence="3">Resolvase-like protein</fullName>
    </recommendedName>
</protein>